<feature type="transmembrane region" description="Helical" evidence="6">
    <location>
        <begin position="958"/>
        <end position="980"/>
    </location>
</feature>
<keyword evidence="3 6" id="KW-0812">Transmembrane</keyword>
<evidence type="ECO:0000256" key="4">
    <source>
        <dbReference type="ARBA" id="ARBA00022989"/>
    </source>
</evidence>
<dbReference type="PROSITE" id="PS50156">
    <property type="entry name" value="SSD"/>
    <property type="match status" value="1"/>
</dbReference>
<evidence type="ECO:0000256" key="1">
    <source>
        <dbReference type="ARBA" id="ARBA00004651"/>
    </source>
</evidence>
<keyword evidence="5 6" id="KW-0472">Membrane</keyword>
<dbReference type="InterPro" id="IPR050545">
    <property type="entry name" value="Mycobact_MmpL"/>
</dbReference>
<accession>A0A1G7EGJ3</accession>
<feature type="transmembrane region" description="Helical" evidence="6">
    <location>
        <begin position="359"/>
        <end position="385"/>
    </location>
</feature>
<dbReference type="PANTHER" id="PTHR33406:SF13">
    <property type="entry name" value="MEMBRANE PROTEIN YDFJ"/>
    <property type="match status" value="1"/>
</dbReference>
<evidence type="ECO:0000256" key="2">
    <source>
        <dbReference type="ARBA" id="ARBA00022475"/>
    </source>
</evidence>
<feature type="transmembrane region" description="Helical" evidence="6">
    <location>
        <begin position="391"/>
        <end position="416"/>
    </location>
</feature>
<feature type="transmembrane region" description="Helical" evidence="6">
    <location>
        <begin position="857"/>
        <end position="877"/>
    </location>
</feature>
<feature type="transmembrane region" description="Helical" evidence="6">
    <location>
        <begin position="317"/>
        <end position="338"/>
    </location>
</feature>
<keyword evidence="4 6" id="KW-1133">Transmembrane helix</keyword>
<dbReference type="GO" id="GO:0005886">
    <property type="term" value="C:plasma membrane"/>
    <property type="evidence" value="ECO:0007669"/>
    <property type="project" value="UniProtKB-SubCell"/>
</dbReference>
<name>A0A1G7EGJ3_9BACT</name>
<dbReference type="Proteomes" id="UP000243205">
    <property type="component" value="Unassembled WGS sequence"/>
</dbReference>
<evidence type="ECO:0000256" key="5">
    <source>
        <dbReference type="ARBA" id="ARBA00023136"/>
    </source>
</evidence>
<sequence length="998" mass="109146">MKLLLTRLSLRYPRLVLLLALLATLAFALQFPRVHFDNDPENMLAADEPVRQFHHQVKQKYALYDFVIVGIVNESHPAGVFNVDTLGRIDRLTRQLLHLQPAAGAVGLHLPGEPEVRLDLAPQSGWQRLLNRAFNHDPNRLFTADGTSALVAHELIAPSVVDNIKQAELGSLRLEYLMEQPPHTEAQARVIRDDAMGNPLYAGTLVSEDERALCLYLPIVDKTFSHNVANLVRHLTADWPAQDRVLITGLPVAEDTFGVEMLIQMATSAPLAGLAIFALLWLFFRSLALIVAPMVVALLSVICAMGLLIGLGYDVHIMSSMIAIFLMPIAVADSVHILSEFYDVYPRFGDKKRAVEHVIGHLFAPMLYTSLTTIAGFASLAFTPIPPVQVFGLHVAFGVAVAWLLSMTLIPAYIALAVSEERLASRQLLPAGAAAPATLLTGPLVALGRLTQRRGGAIGMLTLILLVLAGYGISRISVNDNPVKWFSPQHEIRQADAILNHHFGGTYTAYLTFAPLKPEGCGCDEKAQRIAAALQQRFGASRPAETAVLLETLQRLSAEQRRLAGCDVNRCFFELLQQAEQLDRGFLAGWAALADALQYLDPVGLDGERLRQELAAAGVLAGSEARQLLTELAAGPPVTGEALLDTALALCERHSQASFAALVLEQQAETTAPPFKRPEMLRYLEGLQQYLQQVPQVGKSSSVVDALKKAAYELSYREPPVGGSAAEIELYRQRNAAHFAVPATAAATAQVFVQLEGMKKKDSLFHLVTRDYREANLWLQLKSGDNRDMEQVVAAVEGYLRQNTPPQELVTGWAGLTYINVVWQDKMVRGMLSSLGGSFVVVLVMMMLLFRSPLWGALAMIPLSVTIALIYGIIGLVGKDYDMPVAVLSSLTLGLSVDFAIHFLQRARELCRTGQDWPASCAAMFREPARAISRNAITVAVGFTPLLLAPLVPYKTVGFFLATIMTVSWLATLLLLPVLVRLLRRWLFPPGAAEPKGE</sequence>
<dbReference type="InterPro" id="IPR004869">
    <property type="entry name" value="MMPL_dom"/>
</dbReference>
<evidence type="ECO:0000256" key="3">
    <source>
        <dbReference type="ARBA" id="ARBA00022692"/>
    </source>
</evidence>
<comment type="subcellular location">
    <subcellularLocation>
        <location evidence="1">Cell membrane</location>
        <topology evidence="1">Multi-pass membrane protein</topology>
    </subcellularLocation>
</comment>
<protein>
    <submittedName>
        <fullName evidence="8">MMPL family protein</fullName>
    </submittedName>
</protein>
<dbReference type="RefSeq" id="WP_171906440.1">
    <property type="nucleotide sequence ID" value="NZ_FNAQ01000020.1"/>
</dbReference>
<evidence type="ECO:0000313" key="9">
    <source>
        <dbReference type="Proteomes" id="UP000243205"/>
    </source>
</evidence>
<keyword evidence="9" id="KW-1185">Reference proteome</keyword>
<dbReference type="PANTHER" id="PTHR33406">
    <property type="entry name" value="MEMBRANE PROTEIN MJ1562-RELATED"/>
    <property type="match status" value="1"/>
</dbReference>
<dbReference type="STRING" id="57664.SAMN05661003_12021"/>
<feature type="domain" description="SSD" evidence="7">
    <location>
        <begin position="289"/>
        <end position="416"/>
    </location>
</feature>
<evidence type="ECO:0000256" key="6">
    <source>
        <dbReference type="SAM" id="Phobius"/>
    </source>
</evidence>
<feature type="transmembrane region" description="Helical" evidence="6">
    <location>
        <begin position="428"/>
        <end position="450"/>
    </location>
</feature>
<evidence type="ECO:0000259" key="7">
    <source>
        <dbReference type="PROSITE" id="PS50156"/>
    </source>
</evidence>
<evidence type="ECO:0000313" key="8">
    <source>
        <dbReference type="EMBL" id="SDE62799.1"/>
    </source>
</evidence>
<feature type="transmembrane region" description="Helical" evidence="6">
    <location>
        <begin position="831"/>
        <end position="850"/>
    </location>
</feature>
<dbReference type="Gene3D" id="1.20.1640.10">
    <property type="entry name" value="Multidrug efflux transporter AcrB transmembrane domain"/>
    <property type="match status" value="2"/>
</dbReference>
<keyword evidence="2" id="KW-1003">Cell membrane</keyword>
<reference evidence="9" key="1">
    <citation type="submission" date="2016-10" db="EMBL/GenBank/DDBJ databases">
        <authorList>
            <person name="Varghese N."/>
            <person name="Submissions S."/>
        </authorList>
    </citation>
    <scope>NUCLEOTIDE SEQUENCE [LARGE SCALE GENOMIC DNA]</scope>
    <source>
        <strain evidence="9">DSM 8987</strain>
    </source>
</reference>
<dbReference type="InterPro" id="IPR000731">
    <property type="entry name" value="SSD"/>
</dbReference>
<dbReference type="EMBL" id="FNAQ01000020">
    <property type="protein sequence ID" value="SDE62799.1"/>
    <property type="molecule type" value="Genomic_DNA"/>
</dbReference>
<organism evidence="8 9">
    <name type="scientific">Desulfuromonas thiophila</name>
    <dbReference type="NCBI Taxonomy" id="57664"/>
    <lineage>
        <taxon>Bacteria</taxon>
        <taxon>Pseudomonadati</taxon>
        <taxon>Thermodesulfobacteriota</taxon>
        <taxon>Desulfuromonadia</taxon>
        <taxon>Desulfuromonadales</taxon>
        <taxon>Desulfuromonadaceae</taxon>
        <taxon>Desulfuromonas</taxon>
    </lineage>
</organism>
<dbReference type="AlphaFoldDB" id="A0A1G7EGJ3"/>
<feature type="transmembrane region" description="Helical" evidence="6">
    <location>
        <begin position="456"/>
        <end position="474"/>
    </location>
</feature>
<feature type="transmembrane region" description="Helical" evidence="6">
    <location>
        <begin position="290"/>
        <end position="311"/>
    </location>
</feature>
<proteinExistence type="predicted"/>
<dbReference type="Pfam" id="PF03176">
    <property type="entry name" value="MMPL"/>
    <property type="match status" value="2"/>
</dbReference>
<dbReference type="SUPFAM" id="SSF82866">
    <property type="entry name" value="Multidrug efflux transporter AcrB transmembrane domain"/>
    <property type="match status" value="2"/>
</dbReference>
<feature type="transmembrane region" description="Helical" evidence="6">
    <location>
        <begin position="261"/>
        <end position="283"/>
    </location>
</feature>
<gene>
    <name evidence="8" type="ORF">SAMN05661003_12021</name>
</gene>
<feature type="transmembrane region" description="Helical" evidence="6">
    <location>
        <begin position="932"/>
        <end position="952"/>
    </location>
</feature>